<gene>
    <name evidence="1" type="ORF">AN396_03145</name>
</gene>
<comment type="caution">
    <text evidence="1">The sequence shown here is derived from an EMBL/GenBank/DDBJ whole genome shotgun (WGS) entry which is preliminary data.</text>
</comment>
<organism evidence="1 2">
    <name type="scientific">Candidatus Epulonipiscium fishelsonii</name>
    <dbReference type="NCBI Taxonomy" id="77094"/>
    <lineage>
        <taxon>Bacteria</taxon>
        <taxon>Bacillati</taxon>
        <taxon>Bacillota</taxon>
        <taxon>Clostridia</taxon>
        <taxon>Lachnospirales</taxon>
        <taxon>Lachnospiraceae</taxon>
        <taxon>Candidatus Epulonipiscium</taxon>
    </lineage>
</organism>
<protein>
    <submittedName>
        <fullName evidence="1">Aldo/keto reductase</fullName>
    </submittedName>
</protein>
<name>A0ACC8XEX2_9FIRM</name>
<sequence length="325" mass="36812">MVYKKVDRIKEEISVIGLGCWNFGGDWDNTMDQKSIDIVHKSIELGINFFDVAPVYGWGNSEIVLGKALKGKRDKVIIASKAGLLWNDKHETTNNLSKASLLKEVDESLIRLGTDYIDIYQMHWPDPNTALEDTAEGLRILKASGKIRYIGISNFSKEDALKMHDYVGVDCQQSLYNMFERNTDSYHSIPLEYKTEDEILPMVNKLGQAFLPYSPLFQGLLAGKFNKGITFSKDDIRNANPKLVGPDFKVYFDAALQLKELADKYSKPMNEIALNWLVQKPEVTSIIGGASTVTQIEQNIHCTTWKIDDEMMKEIGMIIKPFETL</sequence>
<dbReference type="Proteomes" id="UP000188605">
    <property type="component" value="Unassembled WGS sequence"/>
</dbReference>
<reference evidence="1" key="1">
    <citation type="submission" date="2016-08" db="EMBL/GenBank/DDBJ databases">
        <authorList>
            <person name="Ngugi D.K."/>
            <person name="Miyake S."/>
            <person name="Stingl U."/>
        </authorList>
    </citation>
    <scope>NUCLEOTIDE SEQUENCE</scope>
    <source>
        <strain evidence="1">SCG-B11WGA-EpuloA1</strain>
    </source>
</reference>
<dbReference type="EMBL" id="LJDB01000029">
    <property type="protein sequence ID" value="ONI41741.1"/>
    <property type="molecule type" value="Genomic_DNA"/>
</dbReference>
<evidence type="ECO:0000313" key="2">
    <source>
        <dbReference type="Proteomes" id="UP000188605"/>
    </source>
</evidence>
<accession>A0ACC8XEX2</accession>
<evidence type="ECO:0000313" key="1">
    <source>
        <dbReference type="EMBL" id="ONI41741.1"/>
    </source>
</evidence>
<keyword evidence="2" id="KW-1185">Reference proteome</keyword>
<proteinExistence type="predicted"/>